<dbReference type="SUPFAM" id="SSF103473">
    <property type="entry name" value="MFS general substrate transporter"/>
    <property type="match status" value="1"/>
</dbReference>
<sequence>MVNSAALKVPWGQPLGLCLMLFMLSYTLGVVQPIMPPLVQEFDSSVGYVQSALVLMSLVTASFTPTAENLSQRLGRRPMLAIALGVFALGLVAIILSPSIGLFTLGLAGLIGVAGAVLVSTPVALMDTLYPDELAQRYGLVALAIAGVLGALVGSITGGVMAFDFSWRWAFAFELGLIPIIWLLIKPIAVPVPAQTLPIDWLGGLLSVAGFGFTLVGLSLASELGWWQPKGKPQVLDFALAPFGISIAPVLIATGLICLGILVFWERARTRQGQPSLLRLGVFSRRIYTLGLIIGTLHTMTTVGVQFNLFQFIPAVVGLNPVQTSIAVMPSTIAQLAVLLALVKRRPQFPPRYLLQAGLLVKSVGIAMLVAAVGPPVTSLGLVPALVVMGAGTGLFTTYITSLTFADTLKDQKAEARGVYRPFQNLGASLGRGILGTLLISVASYKIVDGIVAELGQSVEPEVRRNAIRSLQVAIQTLRRSDRRDLFNQLPDSIQPALNGILQTAAIEAMQSTLLVILALCLLCLGLSFLLPKTVKTLEAPID</sequence>
<dbReference type="GO" id="GO:0022857">
    <property type="term" value="F:transmembrane transporter activity"/>
    <property type="evidence" value="ECO:0007669"/>
    <property type="project" value="InterPro"/>
</dbReference>
<dbReference type="InterPro" id="IPR036259">
    <property type="entry name" value="MFS_trans_sf"/>
</dbReference>
<dbReference type="Gene3D" id="1.20.1250.20">
    <property type="entry name" value="MFS general substrate transporter like domains"/>
    <property type="match status" value="2"/>
</dbReference>
<feature type="transmembrane region" description="Helical" evidence="6">
    <location>
        <begin position="15"/>
        <end position="35"/>
    </location>
</feature>
<feature type="transmembrane region" description="Helical" evidence="6">
    <location>
        <begin position="380"/>
        <end position="400"/>
    </location>
</feature>
<dbReference type="AlphaFoldDB" id="A0A1U7JC42"/>
<feature type="transmembrane region" description="Helical" evidence="6">
    <location>
        <begin position="138"/>
        <end position="163"/>
    </location>
</feature>
<evidence type="ECO:0000259" key="7">
    <source>
        <dbReference type="PROSITE" id="PS50850"/>
    </source>
</evidence>
<feature type="transmembrane region" description="Helical" evidence="6">
    <location>
        <begin position="354"/>
        <end position="374"/>
    </location>
</feature>
<dbReference type="PANTHER" id="PTHR42718">
    <property type="entry name" value="MAJOR FACILITATOR SUPERFAMILY MULTIDRUG TRANSPORTER MFSC"/>
    <property type="match status" value="1"/>
</dbReference>
<evidence type="ECO:0000256" key="6">
    <source>
        <dbReference type="SAM" id="Phobius"/>
    </source>
</evidence>
<feature type="transmembrane region" description="Helical" evidence="6">
    <location>
        <begin position="201"/>
        <end position="221"/>
    </location>
</feature>
<feature type="transmembrane region" description="Helical" evidence="6">
    <location>
        <begin position="513"/>
        <end position="531"/>
    </location>
</feature>
<evidence type="ECO:0000256" key="2">
    <source>
        <dbReference type="ARBA" id="ARBA00022448"/>
    </source>
</evidence>
<keyword evidence="2" id="KW-0813">Transport</keyword>
<dbReference type="PANTHER" id="PTHR42718:SF9">
    <property type="entry name" value="MAJOR FACILITATOR SUPERFAMILY MULTIDRUG TRANSPORTER MFSC"/>
    <property type="match status" value="1"/>
</dbReference>
<keyword evidence="4 6" id="KW-1133">Transmembrane helix</keyword>
<feature type="transmembrane region" description="Helical" evidence="6">
    <location>
        <begin position="169"/>
        <end position="189"/>
    </location>
</feature>
<keyword evidence="5 6" id="KW-0472">Membrane</keyword>
<dbReference type="InterPro" id="IPR020846">
    <property type="entry name" value="MFS_dom"/>
</dbReference>
<dbReference type="STRING" id="549789.NIES30_03545"/>
<evidence type="ECO:0000313" key="9">
    <source>
        <dbReference type="Proteomes" id="UP000185557"/>
    </source>
</evidence>
<dbReference type="GO" id="GO:0005886">
    <property type="term" value="C:plasma membrane"/>
    <property type="evidence" value="ECO:0007669"/>
    <property type="project" value="UniProtKB-SubCell"/>
</dbReference>
<feature type="transmembrane region" description="Helical" evidence="6">
    <location>
        <begin position="102"/>
        <end position="126"/>
    </location>
</feature>
<dbReference type="PROSITE" id="PS50850">
    <property type="entry name" value="MFS"/>
    <property type="match status" value="1"/>
</dbReference>
<evidence type="ECO:0000256" key="1">
    <source>
        <dbReference type="ARBA" id="ARBA00004651"/>
    </source>
</evidence>
<feature type="transmembrane region" description="Helical" evidence="6">
    <location>
        <begin position="322"/>
        <end position="342"/>
    </location>
</feature>
<proteinExistence type="predicted"/>
<evidence type="ECO:0000313" key="8">
    <source>
        <dbReference type="EMBL" id="OKH51270.1"/>
    </source>
</evidence>
<feature type="transmembrane region" description="Helical" evidence="6">
    <location>
        <begin position="241"/>
        <end position="265"/>
    </location>
</feature>
<organism evidence="8 9">
    <name type="scientific">Phormidium tenue NIES-30</name>
    <dbReference type="NCBI Taxonomy" id="549789"/>
    <lineage>
        <taxon>Bacteria</taxon>
        <taxon>Bacillati</taxon>
        <taxon>Cyanobacteriota</taxon>
        <taxon>Cyanophyceae</taxon>
        <taxon>Oscillatoriophycideae</taxon>
        <taxon>Oscillatoriales</taxon>
        <taxon>Oscillatoriaceae</taxon>
        <taxon>Phormidium</taxon>
    </lineage>
</organism>
<dbReference type="RefSeq" id="WP_073607078.1">
    <property type="nucleotide sequence ID" value="NZ_MRCG01000001.1"/>
</dbReference>
<accession>A0A1U7JC42</accession>
<keyword evidence="9" id="KW-1185">Reference proteome</keyword>
<comment type="caution">
    <text evidence="8">The sequence shown here is derived from an EMBL/GenBank/DDBJ whole genome shotgun (WGS) entry which is preliminary data.</text>
</comment>
<evidence type="ECO:0000256" key="3">
    <source>
        <dbReference type="ARBA" id="ARBA00022692"/>
    </source>
</evidence>
<dbReference type="InterPro" id="IPR011701">
    <property type="entry name" value="MFS"/>
</dbReference>
<feature type="domain" description="Major facilitator superfamily (MFS) profile" evidence="7">
    <location>
        <begin position="13"/>
        <end position="536"/>
    </location>
</feature>
<feature type="transmembrane region" description="Helical" evidence="6">
    <location>
        <begin position="79"/>
        <end position="96"/>
    </location>
</feature>
<feature type="transmembrane region" description="Helical" evidence="6">
    <location>
        <begin position="286"/>
        <end position="310"/>
    </location>
</feature>
<keyword evidence="3 6" id="KW-0812">Transmembrane</keyword>
<dbReference type="EMBL" id="MRCG01000001">
    <property type="protein sequence ID" value="OKH51270.1"/>
    <property type="molecule type" value="Genomic_DNA"/>
</dbReference>
<evidence type="ECO:0000256" key="5">
    <source>
        <dbReference type="ARBA" id="ARBA00023136"/>
    </source>
</evidence>
<dbReference type="Pfam" id="PF07690">
    <property type="entry name" value="MFS_1"/>
    <property type="match status" value="1"/>
</dbReference>
<comment type="subcellular location">
    <subcellularLocation>
        <location evidence="1">Cell membrane</location>
        <topology evidence="1">Multi-pass membrane protein</topology>
    </subcellularLocation>
</comment>
<protein>
    <recommendedName>
        <fullName evidence="7">Major facilitator superfamily (MFS) profile domain-containing protein</fullName>
    </recommendedName>
</protein>
<evidence type="ECO:0000256" key="4">
    <source>
        <dbReference type="ARBA" id="ARBA00022989"/>
    </source>
</evidence>
<feature type="transmembrane region" description="Helical" evidence="6">
    <location>
        <begin position="47"/>
        <end position="67"/>
    </location>
</feature>
<name>A0A1U7JC42_9CYAN</name>
<dbReference type="Proteomes" id="UP000185557">
    <property type="component" value="Unassembled WGS sequence"/>
</dbReference>
<reference evidence="8 9" key="1">
    <citation type="submission" date="2016-11" db="EMBL/GenBank/DDBJ databases">
        <title>Draft Genome Sequences of Nine Cyanobacterial Strains from Diverse Habitats.</title>
        <authorList>
            <person name="Zhu T."/>
            <person name="Hou S."/>
            <person name="Lu X."/>
            <person name="Hess W.R."/>
        </authorList>
    </citation>
    <scope>NUCLEOTIDE SEQUENCE [LARGE SCALE GENOMIC DNA]</scope>
    <source>
        <strain evidence="8 9">NIES-30</strain>
    </source>
</reference>
<gene>
    <name evidence="8" type="ORF">NIES30_03545</name>
</gene>